<dbReference type="GO" id="GO:0016491">
    <property type="term" value="F:oxidoreductase activity"/>
    <property type="evidence" value="ECO:0007669"/>
    <property type="project" value="UniProtKB-KW"/>
</dbReference>
<dbReference type="EC" id="1.5.1.-" evidence="3"/>
<keyword evidence="3" id="KW-0560">Oxidoreductase</keyword>
<dbReference type="SUPFAM" id="SSF50475">
    <property type="entry name" value="FMN-binding split barrel"/>
    <property type="match status" value="1"/>
</dbReference>
<reference evidence="3 4" key="1">
    <citation type="submission" date="2024-08" db="EMBL/GenBank/DDBJ databases">
        <title>Clostridium lapicellarii sp. nov., and Clostridium renhuaiense sp. nov., two species isolated from the mud in a fermentation cellar used for producing sauce-flavour Chinese liquors.</title>
        <authorList>
            <person name="Yang F."/>
            <person name="Wang H."/>
            <person name="Chen L.Q."/>
            <person name="Zhou N."/>
            <person name="Lu J.J."/>
            <person name="Pu X.X."/>
            <person name="Wan B."/>
            <person name="Wang L."/>
            <person name="Liu S.J."/>
        </authorList>
    </citation>
    <scope>NUCLEOTIDE SEQUENCE [LARGE SCALE GENOMIC DNA]</scope>
    <source>
        <strain evidence="3 4">MT-5</strain>
    </source>
</reference>
<comment type="caution">
    <text evidence="3">The sequence shown here is derived from an EMBL/GenBank/DDBJ whole genome shotgun (WGS) entry which is preliminary data.</text>
</comment>
<protein>
    <submittedName>
        <fullName evidence="3">Flavin reductase family protein</fullName>
        <ecNumber evidence="3">1.5.1.-</ecNumber>
    </submittedName>
</protein>
<dbReference type="Proteomes" id="UP001564657">
    <property type="component" value="Unassembled WGS sequence"/>
</dbReference>
<evidence type="ECO:0000313" key="3">
    <source>
        <dbReference type="EMBL" id="MEY7999513.1"/>
    </source>
</evidence>
<dbReference type="InterPro" id="IPR002563">
    <property type="entry name" value="Flavin_Rdtase-like_dom"/>
</dbReference>
<evidence type="ECO:0000259" key="2">
    <source>
        <dbReference type="Pfam" id="PF01613"/>
    </source>
</evidence>
<dbReference type="PANTHER" id="PTHR43567">
    <property type="entry name" value="FLAVOREDOXIN-RELATED-RELATED"/>
    <property type="match status" value="1"/>
</dbReference>
<dbReference type="PANTHER" id="PTHR43567:SF5">
    <property type="entry name" value="HYPOTHETICAL CYTOSOLIC PROTEIN"/>
    <property type="match status" value="1"/>
</dbReference>
<comment type="similarity">
    <text evidence="1">Belongs to the flavoredoxin family.</text>
</comment>
<dbReference type="EMBL" id="JBGEWD010000003">
    <property type="protein sequence ID" value="MEY7999513.1"/>
    <property type="molecule type" value="Genomic_DNA"/>
</dbReference>
<sequence>MIMEFTENMDQTIKNISKGRAFLTSKYNGKVNTMTIGWGSIGVIWRKPVFTVLVRESRYTREFIESSGEFTVSVRFDDDMKKAFSICGTKSGRDIDKFKECGLQILPGKSLNSPVIDGCNMYYECKIIYKRNMDKKLLSEEVDLDCYGGTNEGDYHTIYYGEIVNCYQG</sequence>
<dbReference type="InterPro" id="IPR052174">
    <property type="entry name" value="Flavoredoxin"/>
</dbReference>
<accession>A0ABV4BL43</accession>
<dbReference type="InterPro" id="IPR012349">
    <property type="entry name" value="Split_barrel_FMN-bd"/>
</dbReference>
<feature type="domain" description="Flavin reductase like" evidence="2">
    <location>
        <begin position="16"/>
        <end position="167"/>
    </location>
</feature>
<name>A0ABV4BL43_9CLOT</name>
<evidence type="ECO:0000313" key="4">
    <source>
        <dbReference type="Proteomes" id="UP001564657"/>
    </source>
</evidence>
<proteinExistence type="inferred from homology"/>
<dbReference type="Pfam" id="PF01613">
    <property type="entry name" value="Flavin_Reduct"/>
    <property type="match status" value="1"/>
</dbReference>
<dbReference type="Gene3D" id="2.30.110.10">
    <property type="entry name" value="Electron Transport, Fmn-binding Protein, Chain A"/>
    <property type="match status" value="1"/>
</dbReference>
<keyword evidence="4" id="KW-1185">Reference proteome</keyword>
<evidence type="ECO:0000256" key="1">
    <source>
        <dbReference type="ARBA" id="ARBA00038054"/>
    </source>
</evidence>
<gene>
    <name evidence="3" type="ORF">AB8U03_04740</name>
</gene>
<organism evidence="3 4">
    <name type="scientific">Clostridium moutaii</name>
    <dbReference type="NCBI Taxonomy" id="3240932"/>
    <lineage>
        <taxon>Bacteria</taxon>
        <taxon>Bacillati</taxon>
        <taxon>Bacillota</taxon>
        <taxon>Clostridia</taxon>
        <taxon>Eubacteriales</taxon>
        <taxon>Clostridiaceae</taxon>
        <taxon>Clostridium</taxon>
    </lineage>
</organism>